<feature type="non-terminal residue" evidence="2">
    <location>
        <position position="224"/>
    </location>
</feature>
<keyword evidence="1" id="KW-0560">Oxidoreductase</keyword>
<sequence>MPEIETNKVLSILKADMNNRFPLICCTPDQFYHSIQDIKNEIETKGFSVIKTWDSDIITLKTISQALGIIQSHIRSDYDGIISELDSKYSSWKNFKEEYQGISKEVAISPHTDGTFLEGMFPAHPAQTTMVKISPPKMLLLQPIEYDADGGEIILVDGKKVLESILAKRPKLAEILMKPGCVAFCRDDHMSMNYSVYEQMQDDSIRMHFRYDQTTFAPYWSYEA</sequence>
<proteinExistence type="predicted"/>
<evidence type="ECO:0000313" key="2">
    <source>
        <dbReference type="EMBL" id="CAG8853711.1"/>
    </source>
</evidence>
<protein>
    <submittedName>
        <fullName evidence="2">30884_t:CDS:1</fullName>
    </submittedName>
</protein>
<keyword evidence="3" id="KW-1185">Reference proteome</keyword>
<reference evidence="2 3" key="1">
    <citation type="submission" date="2021-06" db="EMBL/GenBank/DDBJ databases">
        <authorList>
            <person name="Kallberg Y."/>
            <person name="Tangrot J."/>
            <person name="Rosling A."/>
        </authorList>
    </citation>
    <scope>NUCLEOTIDE SEQUENCE [LARGE SCALE GENOMIC DNA]</scope>
    <source>
        <strain evidence="2 3">120-4 pot B 10/14</strain>
    </source>
</reference>
<comment type="caution">
    <text evidence="2">The sequence shown here is derived from an EMBL/GenBank/DDBJ whole genome shotgun (WGS) entry which is preliminary data.</text>
</comment>
<accession>A0ABN7XEM5</accession>
<gene>
    <name evidence="2" type="ORF">GMARGA_LOCUS42532</name>
</gene>
<name>A0ABN7XEM5_GIGMA</name>
<organism evidence="2 3">
    <name type="scientific">Gigaspora margarita</name>
    <dbReference type="NCBI Taxonomy" id="4874"/>
    <lineage>
        <taxon>Eukaryota</taxon>
        <taxon>Fungi</taxon>
        <taxon>Fungi incertae sedis</taxon>
        <taxon>Mucoromycota</taxon>
        <taxon>Glomeromycotina</taxon>
        <taxon>Glomeromycetes</taxon>
        <taxon>Diversisporales</taxon>
        <taxon>Gigasporaceae</taxon>
        <taxon>Gigaspora</taxon>
    </lineage>
</organism>
<dbReference type="Proteomes" id="UP000789901">
    <property type="component" value="Unassembled WGS sequence"/>
</dbReference>
<dbReference type="InterPro" id="IPR042098">
    <property type="entry name" value="TauD-like_sf"/>
</dbReference>
<dbReference type="Gene3D" id="3.60.130.10">
    <property type="entry name" value="Clavaminate synthase-like"/>
    <property type="match status" value="1"/>
</dbReference>
<dbReference type="EMBL" id="CAJVQB010128186">
    <property type="protein sequence ID" value="CAG8853711.1"/>
    <property type="molecule type" value="Genomic_DNA"/>
</dbReference>
<dbReference type="SUPFAM" id="SSF51197">
    <property type="entry name" value="Clavaminate synthase-like"/>
    <property type="match status" value="1"/>
</dbReference>
<evidence type="ECO:0000313" key="3">
    <source>
        <dbReference type="Proteomes" id="UP000789901"/>
    </source>
</evidence>
<evidence type="ECO:0000256" key="1">
    <source>
        <dbReference type="ARBA" id="ARBA00023002"/>
    </source>
</evidence>